<evidence type="ECO:0000259" key="8">
    <source>
        <dbReference type="Pfam" id="PF01578"/>
    </source>
</evidence>
<dbReference type="PANTHER" id="PTHR30071:SF1">
    <property type="entry name" value="CYTOCHROME B_B6 PROTEIN-RELATED"/>
    <property type="match status" value="1"/>
</dbReference>
<dbReference type="GO" id="GO:0016829">
    <property type="term" value="F:lyase activity"/>
    <property type="evidence" value="ECO:0007669"/>
    <property type="project" value="UniProtKB-KW"/>
</dbReference>
<comment type="subcellular location">
    <subcellularLocation>
        <location evidence="1">Membrane</location>
        <topology evidence="1">Multi-pass membrane protein</topology>
    </subcellularLocation>
</comment>
<feature type="transmembrane region" description="Helical" evidence="7">
    <location>
        <begin position="200"/>
        <end position="225"/>
    </location>
</feature>
<dbReference type="EMBL" id="CZRL01000104">
    <property type="protein sequence ID" value="CUS54387.1"/>
    <property type="molecule type" value="Genomic_DNA"/>
</dbReference>
<comment type="similarity">
    <text evidence="2">Belongs to the CcmC/CycZ/HelC family.</text>
</comment>
<dbReference type="InterPro" id="IPR045062">
    <property type="entry name" value="Cyt_c_biogenesis_CcsA/CcmC"/>
</dbReference>
<feature type="transmembrane region" description="Helical" evidence="7">
    <location>
        <begin position="94"/>
        <end position="118"/>
    </location>
</feature>
<reference evidence="9" key="1">
    <citation type="submission" date="2015-10" db="EMBL/GenBank/DDBJ databases">
        <authorList>
            <person name="Gilbert D.G."/>
        </authorList>
    </citation>
    <scope>NUCLEOTIDE SEQUENCE</scope>
</reference>
<keyword evidence="9" id="KW-0456">Lyase</keyword>
<dbReference type="PRINTS" id="PR01386">
    <property type="entry name" value="CCMCBIOGNSIS"/>
</dbReference>
<proteinExistence type="inferred from homology"/>
<keyword evidence="4" id="KW-0201">Cytochrome c-type biogenesis</keyword>
<evidence type="ECO:0000256" key="6">
    <source>
        <dbReference type="ARBA" id="ARBA00023136"/>
    </source>
</evidence>
<feature type="transmembrane region" description="Helical" evidence="7">
    <location>
        <begin position="130"/>
        <end position="148"/>
    </location>
</feature>
<dbReference type="GO" id="GO:0005886">
    <property type="term" value="C:plasma membrane"/>
    <property type="evidence" value="ECO:0007669"/>
    <property type="project" value="TreeGrafter"/>
</dbReference>
<dbReference type="InterPro" id="IPR003557">
    <property type="entry name" value="Cyt_c_biogenesis_CcmC"/>
</dbReference>
<dbReference type="Pfam" id="PF01578">
    <property type="entry name" value="Cytochrom_C_asm"/>
    <property type="match status" value="1"/>
</dbReference>
<dbReference type="AlphaFoldDB" id="A0A160TXM0"/>
<accession>A0A160TXM0</accession>
<dbReference type="PANTHER" id="PTHR30071">
    <property type="entry name" value="HEME EXPORTER PROTEIN C"/>
    <property type="match status" value="1"/>
</dbReference>
<keyword evidence="6 7" id="KW-0472">Membrane</keyword>
<evidence type="ECO:0000256" key="3">
    <source>
        <dbReference type="ARBA" id="ARBA00022692"/>
    </source>
</evidence>
<dbReference type="GO" id="GO:0015232">
    <property type="term" value="F:heme transmembrane transporter activity"/>
    <property type="evidence" value="ECO:0007669"/>
    <property type="project" value="InterPro"/>
</dbReference>
<sequence>MSALSLAFHRLASLPYFYSLAGKLLPWAGGLSIVLFGVGLYMGLALAPTDYEQGDSYRIIYVHVPAAWMSMLVYVVLAISGAIALVWRLKLAEVVARASAPIGASYTFLALATGSIWGKPMWGTWWIWDARLTSELILLFLYLGYMALQSAIDDRRTAARAGAVLALVGVVNLPIIHYSVEWWSTLHQGPTVSKFDSPSIHLSMLIPLLLMALAFKIHFVTAILARIRPEILVREQRTQWVERLISQRQS</sequence>
<feature type="transmembrane region" description="Helical" evidence="7">
    <location>
        <begin position="160"/>
        <end position="180"/>
    </location>
</feature>
<dbReference type="NCBIfam" id="TIGR01191">
    <property type="entry name" value="ccmC"/>
    <property type="match status" value="1"/>
</dbReference>
<keyword evidence="5 7" id="KW-1133">Transmembrane helix</keyword>
<evidence type="ECO:0000256" key="7">
    <source>
        <dbReference type="SAM" id="Phobius"/>
    </source>
</evidence>
<evidence type="ECO:0000256" key="4">
    <source>
        <dbReference type="ARBA" id="ARBA00022748"/>
    </source>
</evidence>
<feature type="transmembrane region" description="Helical" evidence="7">
    <location>
        <begin position="66"/>
        <end position="87"/>
    </location>
</feature>
<evidence type="ECO:0000256" key="2">
    <source>
        <dbReference type="ARBA" id="ARBA00005840"/>
    </source>
</evidence>
<gene>
    <name evidence="9" type="ORF">MGWOODY_XGa748</name>
</gene>
<keyword evidence="3 7" id="KW-0812">Transmembrane</keyword>
<feature type="transmembrane region" description="Helical" evidence="7">
    <location>
        <begin position="24"/>
        <end position="46"/>
    </location>
</feature>
<dbReference type="GO" id="GO:0017004">
    <property type="term" value="P:cytochrome complex assembly"/>
    <property type="evidence" value="ECO:0007669"/>
    <property type="project" value="UniProtKB-KW"/>
</dbReference>
<evidence type="ECO:0000313" key="9">
    <source>
        <dbReference type="EMBL" id="CUS54387.1"/>
    </source>
</evidence>
<protein>
    <submittedName>
        <fullName evidence="9">Cytochrome c-type biogenesis protein CcmC,putative heme lyase for CcmE</fullName>
    </submittedName>
</protein>
<evidence type="ECO:0000256" key="5">
    <source>
        <dbReference type="ARBA" id="ARBA00022989"/>
    </source>
</evidence>
<feature type="domain" description="Cytochrome c assembly protein" evidence="8">
    <location>
        <begin position="10"/>
        <end position="187"/>
    </location>
</feature>
<name>A0A160TXM0_9ZZZZ</name>
<evidence type="ECO:0000256" key="1">
    <source>
        <dbReference type="ARBA" id="ARBA00004141"/>
    </source>
</evidence>
<dbReference type="InterPro" id="IPR002541">
    <property type="entry name" value="Cyt_c_assembly"/>
</dbReference>
<organism evidence="9">
    <name type="scientific">hydrothermal vent metagenome</name>
    <dbReference type="NCBI Taxonomy" id="652676"/>
    <lineage>
        <taxon>unclassified sequences</taxon>
        <taxon>metagenomes</taxon>
        <taxon>ecological metagenomes</taxon>
    </lineage>
</organism>
<dbReference type="GO" id="GO:0020037">
    <property type="term" value="F:heme binding"/>
    <property type="evidence" value="ECO:0007669"/>
    <property type="project" value="InterPro"/>
</dbReference>